<dbReference type="Proteomes" id="UP000475385">
    <property type="component" value="Unassembled WGS sequence"/>
</dbReference>
<name>A0A6M1LNV5_9PROT</name>
<dbReference type="SUPFAM" id="SSF53335">
    <property type="entry name" value="S-adenosyl-L-methionine-dependent methyltransferases"/>
    <property type="match status" value="1"/>
</dbReference>
<keyword evidence="3" id="KW-1185">Reference proteome</keyword>
<keyword evidence="1" id="KW-0808">Transferase</keyword>
<evidence type="ECO:0000256" key="1">
    <source>
        <dbReference type="ARBA" id="ARBA00022679"/>
    </source>
</evidence>
<evidence type="ECO:0000313" key="3">
    <source>
        <dbReference type="Proteomes" id="UP000475385"/>
    </source>
</evidence>
<dbReference type="PANTHER" id="PTHR43861:SF3">
    <property type="entry name" value="PUTATIVE (AFU_ORTHOLOGUE AFUA_2G14390)-RELATED"/>
    <property type="match status" value="1"/>
</dbReference>
<dbReference type="GO" id="GO:0032259">
    <property type="term" value="P:methylation"/>
    <property type="evidence" value="ECO:0007669"/>
    <property type="project" value="UniProtKB-KW"/>
</dbReference>
<dbReference type="PANTHER" id="PTHR43861">
    <property type="entry name" value="TRANS-ACONITATE 2-METHYLTRANSFERASE-RELATED"/>
    <property type="match status" value="1"/>
</dbReference>
<dbReference type="Gene3D" id="3.40.50.150">
    <property type="entry name" value="Vaccinia Virus protein VP39"/>
    <property type="match status" value="1"/>
</dbReference>
<organism evidence="2 3">
    <name type="scientific">Falsiroseomonas algicola</name>
    <dbReference type="NCBI Taxonomy" id="2716930"/>
    <lineage>
        <taxon>Bacteria</taxon>
        <taxon>Pseudomonadati</taxon>
        <taxon>Pseudomonadota</taxon>
        <taxon>Alphaproteobacteria</taxon>
        <taxon>Acetobacterales</taxon>
        <taxon>Roseomonadaceae</taxon>
        <taxon>Falsiroseomonas</taxon>
    </lineage>
</organism>
<comment type="caution">
    <text evidence="2">The sequence shown here is derived from an EMBL/GenBank/DDBJ whole genome shotgun (WGS) entry which is preliminary data.</text>
</comment>
<dbReference type="RefSeq" id="WP_164695385.1">
    <property type="nucleotide sequence ID" value="NZ_JAAIKB010000006.1"/>
</dbReference>
<gene>
    <name evidence="2" type="ORF">G3576_15730</name>
</gene>
<protein>
    <submittedName>
        <fullName evidence="2">Class I SAM-dependent methyltransferase</fullName>
    </submittedName>
</protein>
<reference evidence="2 3" key="2">
    <citation type="submission" date="2020-03" db="EMBL/GenBank/DDBJ databases">
        <title>Roseomonas stagni sp. nov., isolated from pond water in Japan.</title>
        <authorList>
            <person name="Furuhata K."/>
            <person name="Miyamoto H."/>
            <person name="Goto K."/>
        </authorList>
    </citation>
    <scope>NUCLEOTIDE SEQUENCE [LARGE SCALE GENOMIC DNA]</scope>
    <source>
        <strain evidence="2 3">PeD5</strain>
    </source>
</reference>
<dbReference type="CDD" id="cd02440">
    <property type="entry name" value="AdoMet_MTases"/>
    <property type="match status" value="1"/>
</dbReference>
<accession>A0A6M1LNV5</accession>
<keyword evidence="2" id="KW-0489">Methyltransferase</keyword>
<sequence>MNDDPRAAFDAALIPGMRDRLADAYREFRAREAEAIATLAPPASGGSIGAYRDRDCPICGTPAGAARPVLQAHGLTLLDCPGCGLTYTRQVMEEAADAGRYRASALDEALIALRLSEPYLELETARARYYLDRLAAQGAAGGRLLEIGSGFGTLLVEAGQRGWQALGLEPGRLGATATRRRGATVVEGYFPQDLPDPAARFEAIAALDVLEHMASPLPFLADIRQRLAPGGLLFIQVPNWDSLLVRLEGAASSVVCPGHWSYFTPATLTGLLARAGFRALEVGTVQSEIDRQAAFAPEAVAAALNQLRPGEAGVPDAARLHALKLGYKLVGVFAPG</sequence>
<dbReference type="EMBL" id="JAAIKB010000006">
    <property type="protein sequence ID" value="NGM21474.1"/>
    <property type="molecule type" value="Genomic_DNA"/>
</dbReference>
<dbReference type="GO" id="GO:0008168">
    <property type="term" value="F:methyltransferase activity"/>
    <property type="evidence" value="ECO:0007669"/>
    <property type="project" value="UniProtKB-KW"/>
</dbReference>
<proteinExistence type="predicted"/>
<dbReference type="InterPro" id="IPR029063">
    <property type="entry name" value="SAM-dependent_MTases_sf"/>
</dbReference>
<dbReference type="AlphaFoldDB" id="A0A6M1LNV5"/>
<evidence type="ECO:0000313" key="2">
    <source>
        <dbReference type="EMBL" id="NGM21474.1"/>
    </source>
</evidence>
<dbReference type="Pfam" id="PF13489">
    <property type="entry name" value="Methyltransf_23"/>
    <property type="match status" value="1"/>
</dbReference>
<reference evidence="2 3" key="1">
    <citation type="submission" date="2020-02" db="EMBL/GenBank/DDBJ databases">
        <authorList>
            <person name="Kim H.M."/>
            <person name="Jeon C.O."/>
        </authorList>
    </citation>
    <scope>NUCLEOTIDE SEQUENCE [LARGE SCALE GENOMIC DNA]</scope>
    <source>
        <strain evidence="2 3">PeD5</strain>
    </source>
</reference>